<dbReference type="PANTHER" id="PTHR11472:SF34">
    <property type="entry name" value="REGULATOR OF TELOMERE ELONGATION HELICASE 1"/>
    <property type="match status" value="1"/>
</dbReference>
<dbReference type="PANTHER" id="PTHR11472">
    <property type="entry name" value="DNA REPAIR DEAD HELICASE RAD3/XP-D SUBFAMILY MEMBER"/>
    <property type="match status" value="1"/>
</dbReference>
<evidence type="ECO:0000256" key="2">
    <source>
        <dbReference type="ARBA" id="ARBA00022485"/>
    </source>
</evidence>
<dbReference type="AlphaFoldDB" id="A0AAW0XT11"/>
<feature type="binding site" evidence="17">
    <location>
        <position position="162"/>
    </location>
    <ligand>
        <name>[4Fe-4S] cluster</name>
        <dbReference type="ChEBI" id="CHEBI:49883"/>
    </ligand>
</feature>
<feature type="binding site" evidence="17">
    <location>
        <position position="206"/>
    </location>
    <ligand>
        <name>[4Fe-4S] cluster</name>
        <dbReference type="ChEBI" id="CHEBI:49883"/>
    </ligand>
</feature>
<dbReference type="GO" id="GO:0006260">
    <property type="term" value="P:DNA replication"/>
    <property type="evidence" value="ECO:0007669"/>
    <property type="project" value="InterPro"/>
</dbReference>
<evidence type="ECO:0000256" key="7">
    <source>
        <dbReference type="ARBA" id="ARBA00022806"/>
    </source>
</evidence>
<evidence type="ECO:0000256" key="16">
    <source>
        <dbReference type="ARBA" id="ARBA00073810"/>
    </source>
</evidence>
<dbReference type="GO" id="GO:0006310">
    <property type="term" value="P:DNA recombination"/>
    <property type="evidence" value="ECO:0007669"/>
    <property type="project" value="InterPro"/>
</dbReference>
<reference evidence="20 21" key="1">
    <citation type="journal article" date="2024" name="BMC Genomics">
        <title>Genome assembly of redclaw crayfish (Cherax quadricarinatus) provides insights into its immune adaptation and hypoxia tolerance.</title>
        <authorList>
            <person name="Liu Z."/>
            <person name="Zheng J."/>
            <person name="Li H."/>
            <person name="Fang K."/>
            <person name="Wang S."/>
            <person name="He J."/>
            <person name="Zhou D."/>
            <person name="Weng S."/>
            <person name="Chi M."/>
            <person name="Gu Z."/>
            <person name="He J."/>
            <person name="Li F."/>
            <person name="Wang M."/>
        </authorList>
    </citation>
    <scope>NUCLEOTIDE SEQUENCE [LARGE SCALE GENOMIC DNA]</scope>
    <source>
        <strain evidence="20">ZL_2023a</strain>
    </source>
</reference>
<evidence type="ECO:0000256" key="13">
    <source>
        <dbReference type="ARBA" id="ARBA00023235"/>
    </source>
</evidence>
<dbReference type="GO" id="GO:0090657">
    <property type="term" value="P:telomeric loop disassembly"/>
    <property type="evidence" value="ECO:0007669"/>
    <property type="project" value="TreeGrafter"/>
</dbReference>
<dbReference type="InterPro" id="IPR027417">
    <property type="entry name" value="P-loop_NTPase"/>
</dbReference>
<evidence type="ECO:0000256" key="8">
    <source>
        <dbReference type="ARBA" id="ARBA00022840"/>
    </source>
</evidence>
<dbReference type="Gene3D" id="1.20.1160.20">
    <property type="match status" value="1"/>
</dbReference>
<keyword evidence="8 17" id="KW-0067">ATP-binding</keyword>
<gene>
    <name evidence="20" type="ORF">OTU49_016519</name>
</gene>
<accession>A0AAW0XT11</accession>
<dbReference type="GO" id="GO:0016818">
    <property type="term" value="F:hydrolase activity, acting on acid anhydrides, in phosphorus-containing anhydrides"/>
    <property type="evidence" value="ECO:0007669"/>
    <property type="project" value="InterPro"/>
</dbReference>
<evidence type="ECO:0000256" key="17">
    <source>
        <dbReference type="HAMAP-Rule" id="MF_03065"/>
    </source>
</evidence>
<dbReference type="GO" id="GO:1904430">
    <property type="term" value="P:negative regulation of t-circle formation"/>
    <property type="evidence" value="ECO:0007669"/>
    <property type="project" value="TreeGrafter"/>
</dbReference>
<keyword evidence="14 17" id="KW-0539">Nucleus</keyword>
<protein>
    <recommendedName>
        <fullName evidence="16 17">Regulator of telomere elongation helicase 1 homolog</fullName>
        <ecNumber evidence="17">5.6.2.-</ecNumber>
    </recommendedName>
</protein>
<dbReference type="InterPro" id="IPR030845">
    <property type="entry name" value="RTEL1"/>
</dbReference>
<evidence type="ECO:0000256" key="15">
    <source>
        <dbReference type="ARBA" id="ARBA00049360"/>
    </source>
</evidence>
<dbReference type="PROSITE" id="PS51193">
    <property type="entry name" value="HELICASE_ATP_BIND_2"/>
    <property type="match status" value="1"/>
</dbReference>
<feature type="compositionally biased region" description="Low complexity" evidence="18">
    <location>
        <begin position="920"/>
        <end position="934"/>
    </location>
</feature>
<comment type="catalytic activity">
    <reaction evidence="15 17">
        <text>ATP + H2O = ADP + phosphate + H(+)</text>
        <dbReference type="Rhea" id="RHEA:13065"/>
        <dbReference type="ChEBI" id="CHEBI:15377"/>
        <dbReference type="ChEBI" id="CHEBI:15378"/>
        <dbReference type="ChEBI" id="CHEBI:30616"/>
        <dbReference type="ChEBI" id="CHEBI:43474"/>
        <dbReference type="ChEBI" id="CHEBI:456216"/>
    </reaction>
</comment>
<dbReference type="GO" id="GO:0051539">
    <property type="term" value="F:4 iron, 4 sulfur cluster binding"/>
    <property type="evidence" value="ECO:0007669"/>
    <property type="project" value="UniProtKB-UniRule"/>
</dbReference>
<feature type="binding site" evidence="17">
    <location>
        <position position="144"/>
    </location>
    <ligand>
        <name>[4Fe-4S] cluster</name>
        <dbReference type="ChEBI" id="CHEBI:49883"/>
    </ligand>
</feature>
<comment type="subcellular location">
    <subcellularLocation>
        <location evidence="1 17">Nucleus</location>
    </subcellularLocation>
</comment>
<dbReference type="Gene3D" id="3.40.50.300">
    <property type="entry name" value="P-loop containing nucleotide triphosphate hydrolases"/>
    <property type="match status" value="2"/>
</dbReference>
<dbReference type="GO" id="GO:0006281">
    <property type="term" value="P:DNA repair"/>
    <property type="evidence" value="ECO:0007669"/>
    <property type="project" value="UniProtKB-UniRule"/>
</dbReference>
<proteinExistence type="inferred from homology"/>
<feature type="region of interest" description="Disordered" evidence="18">
    <location>
        <begin position="905"/>
        <end position="944"/>
    </location>
</feature>
<dbReference type="InterPro" id="IPR006554">
    <property type="entry name" value="Helicase-like_DEXD_c2"/>
</dbReference>
<evidence type="ECO:0000256" key="1">
    <source>
        <dbReference type="ARBA" id="ARBA00004123"/>
    </source>
</evidence>
<dbReference type="InterPro" id="IPR006555">
    <property type="entry name" value="ATP-dep_Helicase_C"/>
</dbReference>
<keyword evidence="6 17" id="KW-0378">Hydrolase</keyword>
<evidence type="ECO:0000256" key="5">
    <source>
        <dbReference type="ARBA" id="ARBA00022763"/>
    </source>
</evidence>
<evidence type="ECO:0000313" key="20">
    <source>
        <dbReference type="EMBL" id="KAK8747658.1"/>
    </source>
</evidence>
<dbReference type="EC" id="5.6.2.-" evidence="17"/>
<keyword evidence="3 17" id="KW-0479">Metal-binding</keyword>
<dbReference type="CDD" id="cd17970">
    <property type="entry name" value="DEAHc_FancJ"/>
    <property type="match status" value="1"/>
</dbReference>
<dbReference type="InterPro" id="IPR014013">
    <property type="entry name" value="Helic_SF1/SF2_ATP-bd_DinG/Rad3"/>
</dbReference>
<dbReference type="EMBL" id="JARKIK010000014">
    <property type="protein sequence ID" value="KAK8747658.1"/>
    <property type="molecule type" value="Genomic_DNA"/>
</dbReference>
<dbReference type="InterPro" id="IPR013020">
    <property type="entry name" value="Rad3/Chl1-like"/>
</dbReference>
<keyword evidence="5 17" id="KW-0227">DNA damage</keyword>
<dbReference type="FunFam" id="3.40.50.300:FF:000431">
    <property type="entry name" value="Regulator of telomere elongation helicase 1"/>
    <property type="match status" value="1"/>
</dbReference>
<keyword evidence="10 17" id="KW-0411">Iron-sulfur</keyword>
<dbReference type="Proteomes" id="UP001445076">
    <property type="component" value="Unassembled WGS sequence"/>
</dbReference>
<organism evidence="20 21">
    <name type="scientific">Cherax quadricarinatus</name>
    <name type="common">Australian red claw crayfish</name>
    <dbReference type="NCBI Taxonomy" id="27406"/>
    <lineage>
        <taxon>Eukaryota</taxon>
        <taxon>Metazoa</taxon>
        <taxon>Ecdysozoa</taxon>
        <taxon>Arthropoda</taxon>
        <taxon>Crustacea</taxon>
        <taxon>Multicrustacea</taxon>
        <taxon>Malacostraca</taxon>
        <taxon>Eumalacostraca</taxon>
        <taxon>Eucarida</taxon>
        <taxon>Decapoda</taxon>
        <taxon>Pleocyemata</taxon>
        <taxon>Astacidea</taxon>
        <taxon>Parastacoidea</taxon>
        <taxon>Parastacidae</taxon>
        <taxon>Cherax</taxon>
    </lineage>
</organism>
<dbReference type="GO" id="GO:0010569">
    <property type="term" value="P:regulation of double-strand break repair via homologous recombination"/>
    <property type="evidence" value="ECO:0007669"/>
    <property type="project" value="UniProtKB-UniRule"/>
</dbReference>
<dbReference type="HAMAP" id="MF_03065">
    <property type="entry name" value="RTEL1"/>
    <property type="match status" value="1"/>
</dbReference>
<dbReference type="SUPFAM" id="SSF52540">
    <property type="entry name" value="P-loop containing nucleoside triphosphate hydrolases"/>
    <property type="match status" value="1"/>
</dbReference>
<dbReference type="GO" id="GO:0070182">
    <property type="term" value="F:DNA polymerase binding"/>
    <property type="evidence" value="ECO:0007669"/>
    <property type="project" value="TreeGrafter"/>
</dbReference>
<keyword evidence="12 17" id="KW-0234">DNA repair</keyword>
<evidence type="ECO:0000313" key="21">
    <source>
        <dbReference type="Proteomes" id="UP001445076"/>
    </source>
</evidence>
<keyword evidence="21" id="KW-1185">Reference proteome</keyword>
<dbReference type="GO" id="GO:0005524">
    <property type="term" value="F:ATP binding"/>
    <property type="evidence" value="ECO:0007669"/>
    <property type="project" value="UniProtKB-UniRule"/>
</dbReference>
<dbReference type="GO" id="GO:0045910">
    <property type="term" value="P:negative regulation of DNA recombination"/>
    <property type="evidence" value="ECO:0007669"/>
    <property type="project" value="TreeGrafter"/>
</dbReference>
<dbReference type="SMART" id="SM00491">
    <property type="entry name" value="HELICc2"/>
    <property type="match status" value="1"/>
</dbReference>
<evidence type="ECO:0000259" key="19">
    <source>
        <dbReference type="PROSITE" id="PS51193"/>
    </source>
</evidence>
<feature type="binding site" evidence="17">
    <location>
        <position position="171"/>
    </location>
    <ligand>
        <name>[4Fe-4S] cluster</name>
        <dbReference type="ChEBI" id="CHEBI:49883"/>
    </ligand>
</feature>
<evidence type="ECO:0000256" key="6">
    <source>
        <dbReference type="ARBA" id="ARBA00022801"/>
    </source>
</evidence>
<evidence type="ECO:0000256" key="9">
    <source>
        <dbReference type="ARBA" id="ARBA00023004"/>
    </source>
</evidence>
<dbReference type="Pfam" id="PF06733">
    <property type="entry name" value="DEAD_2"/>
    <property type="match status" value="1"/>
</dbReference>
<dbReference type="SMART" id="SM00488">
    <property type="entry name" value="DEXDc2"/>
    <property type="match status" value="1"/>
</dbReference>
<comment type="function">
    <text evidence="17">A probable ATP-dependent DNA helicase implicated in DNA repair and the maintenance of genomic stability. Acts as an anti-recombinase to counteract toxic recombination and limit crossover during meiosis. Regulates meiotic recombination and crossover homeostasis by physically dissociating strand invasion events and thereby promotes noncrossover repair by meiotic synthesis dependent strand annealing (SDSA) as well as disassembly of D loop recombination intermediates.</text>
</comment>
<dbReference type="Pfam" id="PF23116">
    <property type="entry name" value="HHD_RTEL1"/>
    <property type="match status" value="1"/>
</dbReference>
<dbReference type="GO" id="GO:0003677">
    <property type="term" value="F:DNA binding"/>
    <property type="evidence" value="ECO:0007669"/>
    <property type="project" value="UniProtKB-UniRule"/>
</dbReference>
<dbReference type="InterPro" id="IPR045028">
    <property type="entry name" value="DinG/Rad3-like"/>
</dbReference>
<dbReference type="GO" id="GO:0005634">
    <property type="term" value="C:nucleus"/>
    <property type="evidence" value="ECO:0007669"/>
    <property type="project" value="UniProtKB-SubCell"/>
</dbReference>
<evidence type="ECO:0000256" key="12">
    <source>
        <dbReference type="ARBA" id="ARBA00023204"/>
    </source>
</evidence>
<evidence type="ECO:0000256" key="3">
    <source>
        <dbReference type="ARBA" id="ARBA00022723"/>
    </source>
</evidence>
<dbReference type="NCBIfam" id="TIGR00604">
    <property type="entry name" value="rad3"/>
    <property type="match status" value="1"/>
</dbReference>
<comment type="caution">
    <text evidence="20">The sequence shown here is derived from an EMBL/GenBank/DDBJ whole genome shotgun (WGS) entry which is preliminary data.</text>
</comment>
<dbReference type="GO" id="GO:0046872">
    <property type="term" value="F:metal ion binding"/>
    <property type="evidence" value="ECO:0007669"/>
    <property type="project" value="UniProtKB-UniRule"/>
</dbReference>
<dbReference type="Pfam" id="PF13307">
    <property type="entry name" value="Helicase_C_2"/>
    <property type="match status" value="1"/>
</dbReference>
<evidence type="ECO:0000256" key="11">
    <source>
        <dbReference type="ARBA" id="ARBA00023125"/>
    </source>
</evidence>
<evidence type="ECO:0000256" key="4">
    <source>
        <dbReference type="ARBA" id="ARBA00022741"/>
    </source>
</evidence>
<evidence type="ECO:0000256" key="18">
    <source>
        <dbReference type="SAM" id="MobiDB-lite"/>
    </source>
</evidence>
<dbReference type="CDD" id="cd18788">
    <property type="entry name" value="SF2_C_XPD"/>
    <property type="match status" value="1"/>
</dbReference>
<dbReference type="InterPro" id="IPR057498">
    <property type="entry name" value="Rtel1_ARCH"/>
</dbReference>
<dbReference type="InterPro" id="IPR010614">
    <property type="entry name" value="RAD3-like_helicase_DEAD"/>
</dbReference>
<keyword evidence="9 17" id="KW-0408">Iron</keyword>
<evidence type="ECO:0000256" key="10">
    <source>
        <dbReference type="ARBA" id="ARBA00023014"/>
    </source>
</evidence>
<dbReference type="GO" id="GO:0003678">
    <property type="term" value="F:DNA helicase activity"/>
    <property type="evidence" value="ECO:0007669"/>
    <property type="project" value="UniProtKB-UniRule"/>
</dbReference>
<feature type="domain" description="Helicase ATP-binding" evidence="19">
    <location>
        <begin position="7"/>
        <end position="295"/>
    </location>
</feature>
<evidence type="ECO:0000256" key="14">
    <source>
        <dbReference type="ARBA" id="ARBA00023242"/>
    </source>
</evidence>
<name>A0AAW0XT11_CHEQU</name>
<keyword evidence="11 17" id="KW-0238">DNA-binding</keyword>
<keyword evidence="7 17" id="KW-0347">Helicase</keyword>
<dbReference type="Pfam" id="PF23109">
    <property type="entry name" value="ARCH_RTEL1"/>
    <property type="match status" value="1"/>
</dbReference>
<keyword evidence="4 17" id="KW-0547">Nucleotide-binding</keyword>
<sequence>MPEVVLNGVPVRFPFEPYEVQKTYMSKVIDCLQRGENGILESPTGTGKTLCLLCSTLAWLEIKKAEYKSHMQISSGQDTPDFLSSLSSQLKAAAGQMWGDKNAPPKIIYSSRTHSQLSQAISELKRTSYSYLRVAIMGSRDQMCVHPEVSKEGNNNLKVHMCQSKVKSKTCYFNTQVEAKRDEPELRQKVLDLEDLVKFGKKKSFCPYYMARELKQDADIIFLPYNYLLDPKSRKAHGIELQGNIIIFDEAHNVEKVCEEAASLQIRSTDLALCIDEVTQVMKKLQDISEGSDIAANASSQGLPDDFSPDDLYTLKALFLELEKAVDDIVLPTDGSGSTFPGSYMFDLLEKADITHHKKAIILEVLDKLIQYLTTNSASPFQRKGAGLQKFSDLIKIVFSKDAFTLQHMEFVKQCYKVHVNIEEPKKKPGGRQDGWGAPRPNPLNSKVGRLISYWCFNPGFGMKDLSELGVKSIILTSGTLSPIDSFTAELQVPFPIQLENPHIVQRHQVWVGIVSNGPDGFNLNSSFKNRSDPRYINSLGQTILNFSRIIPDGLLVFFPSYPIMRSCRDEWQNSGIWSKISVGKPIFVEPQTKDEFNSAMEEFYQKINDPSQKGACFLAVCRGKVSEGLDFADRNGRAVIITGLPYPPFKDPRVILKQKYLEETRCKYKRGLTGQAWYQLEASRAVNQAVGRVIRHKDDFGAIILCDSRFSAASFKAQLSAWIRPYIHVYNMFGPAMRDIIQFFRNAQTLLPQPEAKSNGRPAISVEYETNEALALPSVSAQAFQAGPSRHLISDSTKKKMAEALSKEADFNNIWSNMNYAKSGDAENVVKCDGSIFTALEQKSSVVNFNSCNISSENLSNYTSIKVQNKKRKIKIVSKSDSTDTIGSVEKQDSQSSLIQVLKASDQKENSSPDMFELGSSSTSQESSGTSQENKTFSQENFLKPPTSLGVQVNIAASSTKPLLTVEPSTSKKDCEDKKLNSVAAYIHEVKSSLSKEKYADFSAAVKNYKQSSDYERVVDILTSLFIDNPQHHRLFRKFEQFLIKDHRPMFRDTCSQMLQKQLH</sequence>
<comment type="similarity">
    <text evidence="17">Belongs to the helicase family. RAD3/XPD subfamily.</text>
</comment>
<keyword evidence="13 17" id="KW-0413">Isomerase</keyword>
<keyword evidence="2 17" id="KW-0004">4Fe-4S</keyword>